<feature type="region of interest" description="Disordered" evidence="1">
    <location>
        <begin position="1"/>
        <end position="162"/>
    </location>
</feature>
<keyword evidence="3" id="KW-1185">Reference proteome</keyword>
<evidence type="ECO:0000313" key="3">
    <source>
        <dbReference type="Proteomes" id="UP000321617"/>
    </source>
</evidence>
<feature type="compositionally biased region" description="Polar residues" evidence="1">
    <location>
        <begin position="176"/>
        <end position="185"/>
    </location>
</feature>
<name>A0A562V2J3_9ACTN</name>
<sequence>MWASCAAADTSPNGSARKPTTDRATRAAPATAVVCLNVQPGERENHTAAAANTTSSTDATATPHQSVGTSWKPDAAANPATPHTAGEGTTESRTADGRRPVHHATANKTATTVDNPTVSPVEARSDSESKVAPRIKIAAPAYNTTISTNPGTPSHRPRGPIASTTAMGAAKLHTACPTTNASSGATPRPSGATYVGPTSASQYPMSRYESLNSD</sequence>
<feature type="compositionally biased region" description="Low complexity" evidence="1">
    <location>
        <begin position="47"/>
        <end position="62"/>
    </location>
</feature>
<evidence type="ECO:0000313" key="2">
    <source>
        <dbReference type="EMBL" id="TWJ12130.1"/>
    </source>
</evidence>
<reference evidence="2 3" key="1">
    <citation type="journal article" date="2013" name="Stand. Genomic Sci.">
        <title>Genomic Encyclopedia of Type Strains, Phase I: The one thousand microbial genomes (KMG-I) project.</title>
        <authorList>
            <person name="Kyrpides N.C."/>
            <person name="Woyke T."/>
            <person name="Eisen J.A."/>
            <person name="Garrity G."/>
            <person name="Lilburn T.G."/>
            <person name="Beck B.J."/>
            <person name="Whitman W.B."/>
            <person name="Hugenholtz P."/>
            <person name="Klenk H.P."/>
        </authorList>
    </citation>
    <scope>NUCLEOTIDE SEQUENCE [LARGE SCALE GENOMIC DNA]</scope>
    <source>
        <strain evidence="2 3">DSM 45044</strain>
    </source>
</reference>
<feature type="compositionally biased region" description="Polar residues" evidence="1">
    <location>
        <begin position="196"/>
        <end position="214"/>
    </location>
</feature>
<protein>
    <submittedName>
        <fullName evidence="2">Uncharacterized protein</fullName>
    </submittedName>
</protein>
<dbReference type="Proteomes" id="UP000321617">
    <property type="component" value="Unassembled WGS sequence"/>
</dbReference>
<accession>A0A562V2J3</accession>
<dbReference type="EMBL" id="VLLL01000006">
    <property type="protein sequence ID" value="TWJ12130.1"/>
    <property type="molecule type" value="Genomic_DNA"/>
</dbReference>
<dbReference type="AlphaFoldDB" id="A0A562V2J3"/>
<gene>
    <name evidence="2" type="ORF">LX16_2880</name>
</gene>
<feature type="compositionally biased region" description="Polar residues" evidence="1">
    <location>
        <begin position="142"/>
        <end position="152"/>
    </location>
</feature>
<dbReference type="RefSeq" id="WP_158645600.1">
    <property type="nucleotide sequence ID" value="NZ_BAABIJ010000002.1"/>
</dbReference>
<feature type="region of interest" description="Disordered" evidence="1">
    <location>
        <begin position="176"/>
        <end position="214"/>
    </location>
</feature>
<comment type="caution">
    <text evidence="2">The sequence shown here is derived from an EMBL/GenBank/DDBJ whole genome shotgun (WGS) entry which is preliminary data.</text>
</comment>
<evidence type="ECO:0000256" key="1">
    <source>
        <dbReference type="SAM" id="MobiDB-lite"/>
    </source>
</evidence>
<proteinExistence type="predicted"/>
<feature type="compositionally biased region" description="Polar residues" evidence="1">
    <location>
        <begin position="106"/>
        <end position="118"/>
    </location>
</feature>
<organism evidence="2 3">
    <name type="scientific">Stackebrandtia albiflava</name>
    <dbReference type="NCBI Taxonomy" id="406432"/>
    <lineage>
        <taxon>Bacteria</taxon>
        <taxon>Bacillati</taxon>
        <taxon>Actinomycetota</taxon>
        <taxon>Actinomycetes</taxon>
        <taxon>Glycomycetales</taxon>
        <taxon>Glycomycetaceae</taxon>
        <taxon>Stackebrandtia</taxon>
    </lineage>
</organism>